<comment type="caution">
    <text evidence="2">The sequence shown here is derived from an EMBL/GenBank/DDBJ whole genome shotgun (WGS) entry which is preliminary data.</text>
</comment>
<gene>
    <name evidence="2" type="ORF">HO173_005563</name>
</gene>
<name>A0A8H6FWW5_9LECA</name>
<evidence type="ECO:0000313" key="2">
    <source>
        <dbReference type="EMBL" id="KAF6236310.1"/>
    </source>
</evidence>
<evidence type="ECO:0000256" key="1">
    <source>
        <dbReference type="SAM" id="MobiDB-lite"/>
    </source>
</evidence>
<organism evidence="2 3">
    <name type="scientific">Letharia columbiana</name>
    <dbReference type="NCBI Taxonomy" id="112416"/>
    <lineage>
        <taxon>Eukaryota</taxon>
        <taxon>Fungi</taxon>
        <taxon>Dikarya</taxon>
        <taxon>Ascomycota</taxon>
        <taxon>Pezizomycotina</taxon>
        <taxon>Lecanoromycetes</taxon>
        <taxon>OSLEUM clade</taxon>
        <taxon>Lecanoromycetidae</taxon>
        <taxon>Lecanorales</taxon>
        <taxon>Lecanorineae</taxon>
        <taxon>Parmeliaceae</taxon>
        <taxon>Letharia</taxon>
    </lineage>
</organism>
<evidence type="ECO:0000313" key="3">
    <source>
        <dbReference type="Proteomes" id="UP000578531"/>
    </source>
</evidence>
<dbReference type="RefSeq" id="XP_037165660.1">
    <property type="nucleotide sequence ID" value="XM_037307478.1"/>
</dbReference>
<proteinExistence type="predicted"/>
<dbReference type="EMBL" id="JACCJC010000020">
    <property type="protein sequence ID" value="KAF6236310.1"/>
    <property type="molecule type" value="Genomic_DNA"/>
</dbReference>
<feature type="compositionally biased region" description="Polar residues" evidence="1">
    <location>
        <begin position="1"/>
        <end position="13"/>
    </location>
</feature>
<dbReference type="Proteomes" id="UP000578531">
    <property type="component" value="Unassembled WGS sequence"/>
</dbReference>
<reference evidence="2 3" key="1">
    <citation type="journal article" date="2020" name="Genomics">
        <title>Complete, high-quality genomes from long-read metagenomic sequencing of two wolf lichen thalli reveals enigmatic genome architecture.</title>
        <authorList>
            <person name="McKenzie S.K."/>
            <person name="Walston R.F."/>
            <person name="Allen J.L."/>
        </authorList>
    </citation>
    <scope>NUCLEOTIDE SEQUENCE [LARGE SCALE GENOMIC DNA]</scope>
    <source>
        <strain evidence="2">WasteWater2</strain>
    </source>
</reference>
<sequence length="57" mass="6031">MRSQGDNDCNSGQDKNETGANFEPPVPEEVSAASHGDNVGGRIMGVLFWDCLPCGYG</sequence>
<dbReference type="AlphaFoldDB" id="A0A8H6FWW5"/>
<feature type="region of interest" description="Disordered" evidence="1">
    <location>
        <begin position="1"/>
        <end position="39"/>
    </location>
</feature>
<protein>
    <submittedName>
        <fullName evidence="2">Uncharacterized protein</fullName>
    </submittedName>
</protein>
<dbReference type="GeneID" id="59287225"/>
<keyword evidence="3" id="KW-1185">Reference proteome</keyword>
<accession>A0A8H6FWW5</accession>